<feature type="compositionally biased region" description="Basic and acidic residues" evidence="2">
    <location>
        <begin position="68"/>
        <end position="87"/>
    </location>
</feature>
<dbReference type="FunCoup" id="A3LQS9">
    <property type="interactions" value="111"/>
</dbReference>
<organism evidence="4 5">
    <name type="scientific">Scheffersomyces stipitis (strain ATCC 58785 / CBS 6054 / NBRC 10063 / NRRL Y-11545)</name>
    <name type="common">Yeast</name>
    <name type="synonym">Pichia stipitis</name>
    <dbReference type="NCBI Taxonomy" id="322104"/>
    <lineage>
        <taxon>Eukaryota</taxon>
        <taxon>Fungi</taxon>
        <taxon>Dikarya</taxon>
        <taxon>Ascomycota</taxon>
        <taxon>Saccharomycotina</taxon>
        <taxon>Pichiomycetes</taxon>
        <taxon>Debaryomycetaceae</taxon>
        <taxon>Scheffersomyces</taxon>
    </lineage>
</organism>
<dbReference type="GO" id="GO:0045893">
    <property type="term" value="P:positive regulation of DNA-templated transcription"/>
    <property type="evidence" value="ECO:0007669"/>
    <property type="project" value="TreeGrafter"/>
</dbReference>
<evidence type="ECO:0000256" key="1">
    <source>
        <dbReference type="SAM" id="Coils"/>
    </source>
</evidence>
<evidence type="ECO:0000313" key="5">
    <source>
        <dbReference type="Proteomes" id="UP000002258"/>
    </source>
</evidence>
<feature type="region of interest" description="Disordered" evidence="2">
    <location>
        <begin position="114"/>
        <end position="137"/>
    </location>
</feature>
<dbReference type="HOGENOM" id="CLU_042447_0_0_1"/>
<dbReference type="PANTHER" id="PTHR12963">
    <property type="entry name" value="THYROID RECEPTOR INTERACTING PROTEIN RELATED"/>
    <property type="match status" value="1"/>
</dbReference>
<dbReference type="GeneID" id="4837830"/>
<dbReference type="EMBL" id="CP000497">
    <property type="protein sequence ID" value="ABN65621.2"/>
    <property type="molecule type" value="Genomic_DNA"/>
</dbReference>
<proteinExistence type="predicted"/>
<sequence>MSFRRLKSYSVNAIADLLPLDRATCEEMVDYAITLTSEAETQNHFLNLVGDSTDALAFIGNFLRMKREEEQEQKEQNERVGKQKPPEIPKSSKISSSSSENVWRATGKLNKKTSTTTSQLFGESSTPETSKKSKKRNLDNLKDIESVLNELEIKSDSDDTRRVCNCMATRHPLFEIAPNCLNCGKIICTKEGLQPCSYCGADLLSAKDRVDIMNVLRQEKTEILGVHESDKKPEEVKDVLPKSKSKKIVVTLNAGENLWKAQDRALRQAEAEKKKAQQQLEESKVREKEAAIENIQIERSKINPDLLMAQERLETLLNFQATSAERTKIIDNAADYEISSATSGNMWLSPVERALQLKKQQKQLRRQNDIRSARTGRGERSLEMVIKDGKVTMVEKQRAAKSQEHNEDPDISQLENEIRDSKKKGESAMSSYVWDFESDKTKWEKPVYTSTVEFKGNTSDISRLKPRVQFSQIEGVDLVVSLPN</sequence>
<dbReference type="AlphaFoldDB" id="A3LQS9"/>
<protein>
    <recommendedName>
        <fullName evidence="3">TRIP4/RQT4 C2HC5-type zinc finger domain-containing protein</fullName>
    </recommendedName>
</protein>
<dbReference type="PANTHER" id="PTHR12963:SF4">
    <property type="entry name" value="ACTIVATING SIGNAL COINTEGRATOR 1"/>
    <property type="match status" value="1"/>
</dbReference>
<dbReference type="RefSeq" id="XP_001383650.2">
    <property type="nucleotide sequence ID" value="XM_001383613.1"/>
</dbReference>
<feature type="coiled-coil region" evidence="1">
    <location>
        <begin position="259"/>
        <end position="293"/>
    </location>
</feature>
<feature type="region of interest" description="Disordered" evidence="2">
    <location>
        <begin position="68"/>
        <end position="102"/>
    </location>
</feature>
<dbReference type="InterPro" id="IPR039128">
    <property type="entry name" value="TRIP4-like"/>
</dbReference>
<dbReference type="Pfam" id="PF06221">
    <property type="entry name" value="zf-C2HC5"/>
    <property type="match status" value="1"/>
</dbReference>
<feature type="domain" description="TRIP4/RQT4 C2HC5-type zinc finger" evidence="3">
    <location>
        <begin position="161"/>
        <end position="212"/>
    </location>
</feature>
<dbReference type="STRING" id="322104.A3LQS9"/>
<feature type="compositionally biased region" description="Low complexity" evidence="2">
    <location>
        <begin position="89"/>
        <end position="100"/>
    </location>
</feature>
<evidence type="ECO:0000256" key="2">
    <source>
        <dbReference type="SAM" id="MobiDB-lite"/>
    </source>
</evidence>
<evidence type="ECO:0000313" key="4">
    <source>
        <dbReference type="EMBL" id="ABN65621.2"/>
    </source>
</evidence>
<feature type="compositionally biased region" description="Basic and acidic residues" evidence="2">
    <location>
        <begin position="397"/>
        <end position="408"/>
    </location>
</feature>
<dbReference type="GO" id="GO:0008270">
    <property type="term" value="F:zinc ion binding"/>
    <property type="evidence" value="ECO:0007669"/>
    <property type="project" value="InterPro"/>
</dbReference>
<dbReference type="Proteomes" id="UP000002258">
    <property type="component" value="Chromosome 3"/>
</dbReference>
<keyword evidence="5" id="KW-1185">Reference proteome</keyword>
<dbReference type="InterPro" id="IPR009349">
    <property type="entry name" value="TRIP4/RQT4_C2HC5_Znf"/>
</dbReference>
<dbReference type="KEGG" id="pic:PICST_30434"/>
<gene>
    <name evidence="4" type="ORF">PICST_30434</name>
</gene>
<feature type="region of interest" description="Disordered" evidence="2">
    <location>
        <begin position="397"/>
        <end position="423"/>
    </location>
</feature>
<dbReference type="GO" id="GO:0072344">
    <property type="term" value="P:rescue of stalled ribosome"/>
    <property type="evidence" value="ECO:0007669"/>
    <property type="project" value="InterPro"/>
</dbReference>
<evidence type="ECO:0000259" key="3">
    <source>
        <dbReference type="Pfam" id="PF06221"/>
    </source>
</evidence>
<accession>A3LQS9</accession>
<dbReference type="OrthoDB" id="338816at2759"/>
<dbReference type="InParanoid" id="A3LQS9"/>
<dbReference type="GO" id="GO:0005634">
    <property type="term" value="C:nucleus"/>
    <property type="evidence" value="ECO:0007669"/>
    <property type="project" value="InterPro"/>
</dbReference>
<keyword evidence="1" id="KW-0175">Coiled coil</keyword>
<dbReference type="OMA" id="MWASPQE"/>
<name>A3LQS9_PICST</name>
<dbReference type="eggNOG" id="KOG2845">
    <property type="taxonomic scope" value="Eukaryota"/>
</dbReference>
<reference evidence="4 5" key="1">
    <citation type="journal article" date="2007" name="Nat. Biotechnol.">
        <title>Genome sequence of the lignocellulose-bioconverting and xylose-fermenting yeast Pichia stipitis.</title>
        <authorList>
            <person name="Jeffries T.W."/>
            <person name="Grigoriev I.V."/>
            <person name="Grimwood J."/>
            <person name="Laplaza J.M."/>
            <person name="Aerts A."/>
            <person name="Salamov A."/>
            <person name="Schmutz J."/>
            <person name="Lindquist E."/>
            <person name="Dehal P."/>
            <person name="Shapiro H."/>
            <person name="Jin Y.S."/>
            <person name="Passoth V."/>
            <person name="Richardson P.M."/>
        </authorList>
    </citation>
    <scope>NUCLEOTIDE SEQUENCE [LARGE SCALE GENOMIC DNA]</scope>
    <source>
        <strain evidence="5">ATCC 58785 / CBS 6054 / NBRC 10063 / NRRL Y-11545</strain>
    </source>
</reference>
<dbReference type="GO" id="GO:0180022">
    <property type="term" value="C:RQC-trigger complex"/>
    <property type="evidence" value="ECO:0007669"/>
    <property type="project" value="InterPro"/>
</dbReference>